<organism evidence="1 2">
    <name type="scientific">Streptacidiphilus jiangxiensis</name>
    <dbReference type="NCBI Taxonomy" id="235985"/>
    <lineage>
        <taxon>Bacteria</taxon>
        <taxon>Bacillati</taxon>
        <taxon>Actinomycetota</taxon>
        <taxon>Actinomycetes</taxon>
        <taxon>Kitasatosporales</taxon>
        <taxon>Streptomycetaceae</taxon>
        <taxon>Streptacidiphilus</taxon>
    </lineage>
</organism>
<dbReference type="EMBL" id="FOAZ01000006">
    <property type="protein sequence ID" value="SEL14436.1"/>
    <property type="molecule type" value="Genomic_DNA"/>
</dbReference>
<dbReference type="AlphaFoldDB" id="A0A1H7MSU6"/>
<name>A0A1H7MSU6_STRJI</name>
<keyword evidence="2" id="KW-1185">Reference proteome</keyword>
<sequence length="132" mass="14050">MGQQQEQYVPQVQPVYVGEQVQMGTGLGGMRPIAQSGKVYLAGGELVLVGTQGQLLDRAPVSQVTWKKTWYTMGSVIFVTLGGERRYSLGIKTGGLMLLTGAARVFMGNSAGKTFVEALTQEQARLAGVPTA</sequence>
<accession>A0A1H7MSU6</accession>
<evidence type="ECO:0000313" key="2">
    <source>
        <dbReference type="Proteomes" id="UP000183015"/>
    </source>
</evidence>
<proteinExistence type="predicted"/>
<evidence type="ECO:0000313" key="1">
    <source>
        <dbReference type="EMBL" id="SEL14436.1"/>
    </source>
</evidence>
<dbReference type="Proteomes" id="UP000183015">
    <property type="component" value="Unassembled WGS sequence"/>
</dbReference>
<gene>
    <name evidence="1" type="ORF">SAMN05414137_10652</name>
</gene>
<protein>
    <submittedName>
        <fullName evidence="1">Uncharacterized protein</fullName>
    </submittedName>
</protein>
<dbReference type="RefSeq" id="WP_042447328.1">
    <property type="nucleotide sequence ID" value="NZ_BBPN01000012.1"/>
</dbReference>
<reference evidence="2" key="1">
    <citation type="submission" date="2016-10" db="EMBL/GenBank/DDBJ databases">
        <authorList>
            <person name="Varghese N."/>
        </authorList>
    </citation>
    <scope>NUCLEOTIDE SEQUENCE [LARGE SCALE GENOMIC DNA]</scope>
    <source>
        <strain evidence="2">DSM 45096 / BCRC 16803 / CGMCC 4.1857 / CIP 109030 / JCM 12277 / KCTC 19219 / NBRC 100920 / 33214</strain>
    </source>
</reference>